<dbReference type="Proteomes" id="UP000683000">
    <property type="component" value="Unassembled WGS sequence"/>
</dbReference>
<feature type="compositionally biased region" description="Polar residues" evidence="1">
    <location>
        <begin position="459"/>
        <end position="471"/>
    </location>
</feature>
<feature type="region of interest" description="Disordered" evidence="1">
    <location>
        <begin position="280"/>
        <end position="521"/>
    </location>
</feature>
<accession>A0A8I2YMF8</accession>
<feature type="compositionally biased region" description="Acidic residues" evidence="1">
    <location>
        <begin position="489"/>
        <end position="498"/>
    </location>
</feature>
<name>A0A8I2YMF8_9AGAM</name>
<feature type="compositionally biased region" description="Low complexity" evidence="1">
    <location>
        <begin position="288"/>
        <end position="308"/>
    </location>
</feature>
<feature type="compositionally biased region" description="Basic and acidic residues" evidence="1">
    <location>
        <begin position="446"/>
        <end position="458"/>
    </location>
</feature>
<keyword evidence="3" id="KW-1185">Reference proteome</keyword>
<sequence>MVFGLFTRKSTLDNTPAPPESRADDHKNRPPTPTPSIASVAHRSPHHSSAAIRAVLGGSTTDSTLKGSSLATESVTEGGINVYFSAPPPPDTPTPPPVCPSETKALYDLMLTIPPKTLHAYTLAHLRAQLPLPPASTSSSLGLLPNNNTPRPPSPNMVDKLTSFFSTLAPPPLLHCVRCHKDFYDVENEGKDKACHVPHDDESALVSRISGGGGGYETLWSCCGQTASGDGSEGPPDGWCYEGRHTIDIRRARFRADSTMHDDKLTSCLRLNCHGIRDRLPRRDSLTSPSRNAGASSARRSNPSPVRSQASRSTRKRPRKSLKGASGSENEGDAESSVGRAAKASHKEKVGGGAGEKDEDTSMAVDEPTPSKPRVKAKSRPISQARPPASTSMIVSLPASRTPVSKARTTPAKPKSTSRTLISQSHTLLASDSEATTRSRPRTRSHVRDESRARDASRNRTTSKLTRASISERTRHTRKAAKPPSDSPSSEEEQEAETDEYRESGQEGRGRDRKKRRVGRD</sequence>
<feature type="compositionally biased region" description="Basic and acidic residues" evidence="1">
    <location>
        <begin position="499"/>
        <end position="510"/>
    </location>
</feature>
<feature type="compositionally biased region" description="Basic residues" evidence="1">
    <location>
        <begin position="313"/>
        <end position="322"/>
    </location>
</feature>
<evidence type="ECO:0000256" key="1">
    <source>
        <dbReference type="SAM" id="MobiDB-lite"/>
    </source>
</evidence>
<evidence type="ECO:0000313" key="2">
    <source>
        <dbReference type="EMBL" id="KAG6373867.1"/>
    </source>
</evidence>
<dbReference type="EMBL" id="JAGFBS010000020">
    <property type="protein sequence ID" value="KAG6373867.1"/>
    <property type="molecule type" value="Genomic_DNA"/>
</dbReference>
<dbReference type="AlphaFoldDB" id="A0A8I2YMF8"/>
<proteinExistence type="predicted"/>
<protein>
    <submittedName>
        <fullName evidence="2">Uncharacterized protein</fullName>
    </submittedName>
</protein>
<feature type="compositionally biased region" description="Basic residues" evidence="1">
    <location>
        <begin position="511"/>
        <end position="521"/>
    </location>
</feature>
<gene>
    <name evidence="2" type="ORF">JVT61DRAFT_6020</name>
</gene>
<comment type="caution">
    <text evidence="2">The sequence shown here is derived from an EMBL/GenBank/DDBJ whole genome shotgun (WGS) entry which is preliminary data.</text>
</comment>
<reference evidence="2" key="1">
    <citation type="submission" date="2021-03" db="EMBL/GenBank/DDBJ databases">
        <title>Evolutionary innovations through gain and loss of genes in the ectomycorrhizal Boletales.</title>
        <authorList>
            <person name="Wu G."/>
            <person name="Miyauchi S."/>
            <person name="Morin E."/>
            <person name="Yang Z.-L."/>
            <person name="Xu J."/>
            <person name="Martin F.M."/>
        </authorList>
    </citation>
    <scope>NUCLEOTIDE SEQUENCE</scope>
    <source>
        <strain evidence="2">BR01</strain>
    </source>
</reference>
<feature type="region of interest" description="Disordered" evidence="1">
    <location>
        <begin position="1"/>
        <end position="48"/>
    </location>
</feature>
<dbReference type="OrthoDB" id="3245731at2759"/>
<organism evidence="2 3">
    <name type="scientific">Boletus reticuloceps</name>
    <dbReference type="NCBI Taxonomy" id="495285"/>
    <lineage>
        <taxon>Eukaryota</taxon>
        <taxon>Fungi</taxon>
        <taxon>Dikarya</taxon>
        <taxon>Basidiomycota</taxon>
        <taxon>Agaricomycotina</taxon>
        <taxon>Agaricomycetes</taxon>
        <taxon>Agaricomycetidae</taxon>
        <taxon>Boletales</taxon>
        <taxon>Boletineae</taxon>
        <taxon>Boletaceae</taxon>
        <taxon>Boletoideae</taxon>
        <taxon>Boletus</taxon>
    </lineage>
</organism>
<evidence type="ECO:0000313" key="3">
    <source>
        <dbReference type="Proteomes" id="UP000683000"/>
    </source>
</evidence>
<feature type="compositionally biased region" description="Polar residues" evidence="1">
    <location>
        <begin position="415"/>
        <end position="438"/>
    </location>
</feature>